<evidence type="ECO:0000256" key="3">
    <source>
        <dbReference type="ARBA" id="ARBA00023163"/>
    </source>
</evidence>
<evidence type="ECO:0000256" key="4">
    <source>
        <dbReference type="PROSITE-ProRule" id="PRU00335"/>
    </source>
</evidence>
<feature type="domain" description="HTH tetR-type" evidence="5">
    <location>
        <begin position="13"/>
        <end position="73"/>
    </location>
</feature>
<dbReference type="Proteomes" id="UP000283587">
    <property type="component" value="Unassembled WGS sequence"/>
</dbReference>
<dbReference type="InterPro" id="IPR009057">
    <property type="entry name" value="Homeodomain-like_sf"/>
</dbReference>
<dbReference type="PANTHER" id="PTHR30055:SF234">
    <property type="entry name" value="HTH-TYPE TRANSCRIPTIONAL REGULATOR BETI"/>
    <property type="match status" value="1"/>
</dbReference>
<sequence>MTPSSTLRDRRRMQTEREIQVAALRIALRDGYEAVTTEMIAAEAGISLRTFFNYYPNKEAAIVGRRPQFGDRTLAWFQSASGPLVDDLFEALRQILEDKQPNRDTTKMVDALLSQMPELVPAFYASLQILKDQMADLAVSRLGEQARPDAEMIAEIVAHATANAFRRWAHDETMGVDDLVRVARQQIVRVGEMISKRSS</sequence>
<evidence type="ECO:0000313" key="7">
    <source>
        <dbReference type="Proteomes" id="UP000283587"/>
    </source>
</evidence>
<dbReference type="GO" id="GO:0003700">
    <property type="term" value="F:DNA-binding transcription factor activity"/>
    <property type="evidence" value="ECO:0007669"/>
    <property type="project" value="TreeGrafter"/>
</dbReference>
<dbReference type="InterPro" id="IPR050109">
    <property type="entry name" value="HTH-type_TetR-like_transc_reg"/>
</dbReference>
<keyword evidence="3" id="KW-0804">Transcription</keyword>
<proteinExistence type="predicted"/>
<dbReference type="SUPFAM" id="SSF46689">
    <property type="entry name" value="Homeodomain-like"/>
    <property type="match status" value="1"/>
</dbReference>
<dbReference type="AlphaFoldDB" id="A0A419A289"/>
<dbReference type="Gene3D" id="1.10.357.10">
    <property type="entry name" value="Tetracycline Repressor, domain 2"/>
    <property type="match status" value="1"/>
</dbReference>
<evidence type="ECO:0000259" key="5">
    <source>
        <dbReference type="PROSITE" id="PS50977"/>
    </source>
</evidence>
<gene>
    <name evidence="6" type="ORF">D3P05_17670</name>
</gene>
<dbReference type="OrthoDB" id="9811084at2"/>
<dbReference type="EMBL" id="QZEW01000090">
    <property type="protein sequence ID" value="RJL07212.1"/>
    <property type="molecule type" value="Genomic_DNA"/>
</dbReference>
<dbReference type="Pfam" id="PF00440">
    <property type="entry name" value="TetR_N"/>
    <property type="match status" value="1"/>
</dbReference>
<keyword evidence="7" id="KW-1185">Reference proteome</keyword>
<dbReference type="RefSeq" id="WP_119900109.1">
    <property type="nucleotide sequence ID" value="NZ_QZEW01000090.1"/>
</dbReference>
<dbReference type="PANTHER" id="PTHR30055">
    <property type="entry name" value="HTH-TYPE TRANSCRIPTIONAL REGULATOR RUTR"/>
    <property type="match status" value="1"/>
</dbReference>
<dbReference type="InterPro" id="IPR001647">
    <property type="entry name" value="HTH_TetR"/>
</dbReference>
<keyword evidence="2 4" id="KW-0238">DNA-binding</keyword>
<protein>
    <submittedName>
        <fullName evidence="6">TetR family transcriptional regulator</fullName>
    </submittedName>
</protein>
<dbReference type="PROSITE" id="PS50977">
    <property type="entry name" value="HTH_TETR_2"/>
    <property type="match status" value="1"/>
</dbReference>
<evidence type="ECO:0000313" key="6">
    <source>
        <dbReference type="EMBL" id="RJL07212.1"/>
    </source>
</evidence>
<accession>A0A419A289</accession>
<keyword evidence="1" id="KW-0805">Transcription regulation</keyword>
<name>A0A419A289_9RHOB</name>
<evidence type="ECO:0000256" key="1">
    <source>
        <dbReference type="ARBA" id="ARBA00023015"/>
    </source>
</evidence>
<comment type="caution">
    <text evidence="6">The sequence shown here is derived from an EMBL/GenBank/DDBJ whole genome shotgun (WGS) entry which is preliminary data.</text>
</comment>
<evidence type="ECO:0000256" key="2">
    <source>
        <dbReference type="ARBA" id="ARBA00023125"/>
    </source>
</evidence>
<reference evidence="7" key="1">
    <citation type="submission" date="2018-09" db="EMBL/GenBank/DDBJ databases">
        <title>Paracoccus onubensis nov. sp. a moderate halophilic bacterium isolated from Gruta de las Maravillas (Aracena, Spain).</title>
        <authorList>
            <person name="Jurado V."/>
            <person name="Gutierrez-Patricio S."/>
            <person name="Gonzalez-Pimentel J.L."/>
            <person name="Miller A.Z."/>
            <person name="Laiz L."/>
            <person name="Saiz-Jimenez C."/>
        </authorList>
    </citation>
    <scope>NUCLEOTIDE SEQUENCE [LARGE SCALE GENOMIC DNA]</scope>
    <source>
        <strain evidence="7">DSM 26381</strain>
    </source>
</reference>
<organism evidence="6 7">
    <name type="scientific">Paracoccus siganidrum</name>
    <dbReference type="NCBI Taxonomy" id="1276757"/>
    <lineage>
        <taxon>Bacteria</taxon>
        <taxon>Pseudomonadati</taxon>
        <taxon>Pseudomonadota</taxon>
        <taxon>Alphaproteobacteria</taxon>
        <taxon>Rhodobacterales</taxon>
        <taxon>Paracoccaceae</taxon>
        <taxon>Paracoccus</taxon>
    </lineage>
</organism>
<dbReference type="GO" id="GO:0000976">
    <property type="term" value="F:transcription cis-regulatory region binding"/>
    <property type="evidence" value="ECO:0007669"/>
    <property type="project" value="TreeGrafter"/>
</dbReference>
<feature type="DNA-binding region" description="H-T-H motif" evidence="4">
    <location>
        <begin position="36"/>
        <end position="55"/>
    </location>
</feature>